<dbReference type="RefSeq" id="WP_057734373.1">
    <property type="nucleotide sequence ID" value="NZ_BJZK01000008.1"/>
</dbReference>
<sequence length="236" mass="25611">MADIDEHLIRQIVREVLAQTQVDHPIDFQKDATQGQSTTAVSESASANGAAVPENQLDWFQPVGPAQAGYSRDEIVIAVAPAYATVLTKTESSVTHQEALRQMIAGIEEEGLKARVIKVYDTSDVSFMAVEADHLSGSGISIGIQSKGTVIIHQKDQEALNNLELFPEAPVIDGAMFRRIGKNAARYAKGDSPEPVSQPNDQMARPNFQAISAILHIRETHQVVTGKPAEEIKVTF</sequence>
<dbReference type="SUPFAM" id="SSF52968">
    <property type="entry name" value="B12-dependent dehydatase associated subunit"/>
    <property type="match status" value="1"/>
</dbReference>
<keyword evidence="2" id="KW-1185">Reference proteome</keyword>
<dbReference type="Pfam" id="PF02288">
    <property type="entry name" value="Dehydratase_MU"/>
    <property type="match status" value="1"/>
</dbReference>
<dbReference type="Proteomes" id="UP000321794">
    <property type="component" value="Unassembled WGS sequence"/>
</dbReference>
<comment type="caution">
    <text evidence="1">The sequence shown here is derived from an EMBL/GenBank/DDBJ whole genome shotgun (WGS) entry which is preliminary data.</text>
</comment>
<reference evidence="1 2" key="1">
    <citation type="submission" date="2019-07" db="EMBL/GenBank/DDBJ databases">
        <title>Whole genome shotgun sequence of Lactobacillus zymae NBRC 107157.</title>
        <authorList>
            <person name="Hosoyama A."/>
            <person name="Uohara A."/>
            <person name="Ohji S."/>
            <person name="Ichikawa N."/>
        </authorList>
    </citation>
    <scope>NUCLEOTIDE SEQUENCE [LARGE SCALE GENOMIC DNA]</scope>
    <source>
        <strain evidence="1 2">NBRC 107157</strain>
    </source>
</reference>
<dbReference type="InterPro" id="IPR003208">
    <property type="entry name" value="Dehydtase/Dehydtase_re"/>
</dbReference>
<dbReference type="InterPro" id="IPR025541">
    <property type="entry name" value="Ppandiol/glycerol_DHydtase_msu"/>
</dbReference>
<dbReference type="PIRSF" id="PIRSF018506">
    <property type="entry name" value="Prpndl_dhdrts_md"/>
    <property type="match status" value="1"/>
</dbReference>
<evidence type="ECO:0000313" key="1">
    <source>
        <dbReference type="EMBL" id="GEO71881.1"/>
    </source>
</evidence>
<accession>A0ABQ0WVX6</accession>
<proteinExistence type="predicted"/>
<gene>
    <name evidence="1" type="ORF">LZY01_10490</name>
</gene>
<organism evidence="1 2">
    <name type="scientific">Levilactobacillus zymae</name>
    <dbReference type="NCBI Taxonomy" id="267363"/>
    <lineage>
        <taxon>Bacteria</taxon>
        <taxon>Bacillati</taxon>
        <taxon>Bacillota</taxon>
        <taxon>Bacilli</taxon>
        <taxon>Lactobacillales</taxon>
        <taxon>Lactobacillaceae</taxon>
        <taxon>Levilactobacillus</taxon>
    </lineage>
</organism>
<dbReference type="InterPro" id="IPR010254">
    <property type="entry name" value="B12-dep_deHydtase_bsu"/>
</dbReference>
<protein>
    <submittedName>
        <fullName evidence="1">Propanediol dehydratase medium subunit</fullName>
    </submittedName>
</protein>
<dbReference type="Gene3D" id="3.40.50.10150">
    <property type="entry name" value="B12-dependent dehydatase associated subunit"/>
    <property type="match status" value="1"/>
</dbReference>
<evidence type="ECO:0000313" key="2">
    <source>
        <dbReference type="Proteomes" id="UP000321794"/>
    </source>
</evidence>
<dbReference type="NCBIfam" id="NF011616">
    <property type="entry name" value="PRK15042.1"/>
    <property type="match status" value="1"/>
</dbReference>
<dbReference type="EMBL" id="BJZK01000008">
    <property type="protein sequence ID" value="GEO71881.1"/>
    <property type="molecule type" value="Genomic_DNA"/>
</dbReference>
<name>A0ABQ0WVX6_9LACO</name>